<dbReference type="AlphaFoldDB" id="A0A0J9YAF7"/>
<keyword evidence="3" id="KW-1185">Reference proteome</keyword>
<evidence type="ECO:0000313" key="1">
    <source>
        <dbReference type="EMBL" id="CDQ05389.1"/>
    </source>
</evidence>
<organism evidence="1">
    <name type="scientific">Brugia malayi</name>
    <name type="common">Filarial nematode worm</name>
    <dbReference type="NCBI Taxonomy" id="6279"/>
    <lineage>
        <taxon>Eukaryota</taxon>
        <taxon>Metazoa</taxon>
        <taxon>Ecdysozoa</taxon>
        <taxon>Nematoda</taxon>
        <taxon>Chromadorea</taxon>
        <taxon>Rhabditida</taxon>
        <taxon>Spirurina</taxon>
        <taxon>Spiruromorpha</taxon>
        <taxon>Filarioidea</taxon>
        <taxon>Onchocercidae</taxon>
        <taxon>Brugia</taxon>
    </lineage>
</organism>
<dbReference type="KEGG" id="bmy:BM_BM14144"/>
<reference evidence="1 3" key="1">
    <citation type="journal article" date="2007" name="Science">
        <title>Draft genome of the filarial nematode parasite Brugia malayi.</title>
        <authorList>
            <person name="Ghedin E."/>
            <person name="Wang S."/>
            <person name="Spiro D."/>
            <person name="Caler E."/>
            <person name="Zhao Q."/>
            <person name="Crabtree J."/>
            <person name="Allen J.E."/>
            <person name="Delcher A.L."/>
            <person name="Guiliano D.B."/>
            <person name="Miranda-Saavedra D."/>
            <person name="Angiuoli S.V."/>
            <person name="Creasy T."/>
            <person name="Amedeo P."/>
            <person name="Haas B."/>
            <person name="El-Sayed N.M."/>
            <person name="Wortman J.R."/>
            <person name="Feldblyum T."/>
            <person name="Tallon L."/>
            <person name="Schatz M."/>
            <person name="Shumway M."/>
            <person name="Koo H."/>
            <person name="Salzberg S.L."/>
            <person name="Schobel S."/>
            <person name="Pertea M."/>
            <person name="Pop M."/>
            <person name="White O."/>
            <person name="Barton G.J."/>
            <person name="Carlow C.K."/>
            <person name="Crawford M.J."/>
            <person name="Daub J."/>
            <person name="Dimmic M.W."/>
            <person name="Estes C.F."/>
            <person name="Foster J.M."/>
            <person name="Ganatra M."/>
            <person name="Gregory W.F."/>
            <person name="Johnson N.M."/>
            <person name="Jin J."/>
            <person name="Komuniecki R."/>
            <person name="Korf I."/>
            <person name="Kumar S."/>
            <person name="Laney S."/>
            <person name="Li B.W."/>
            <person name="Li W."/>
            <person name="Lindblom T.H."/>
            <person name="Lustigman S."/>
            <person name="Ma D."/>
            <person name="Maina C.V."/>
            <person name="Martin D.M."/>
            <person name="McCarter J.P."/>
            <person name="McReynolds L."/>
            <person name="Mitreva M."/>
            <person name="Nutman T.B."/>
            <person name="Parkinson J."/>
            <person name="Peregrin-Alvarez J.M."/>
            <person name="Poole C."/>
            <person name="Ren Q."/>
            <person name="Saunders L."/>
            <person name="Sluder A.E."/>
            <person name="Smith K."/>
            <person name="Stanke M."/>
            <person name="Unnasch T.R."/>
            <person name="Ware J."/>
            <person name="Wei A.D."/>
            <person name="Weil G."/>
            <person name="Williams D.J."/>
            <person name="Zhang Y."/>
            <person name="Williams S.A."/>
            <person name="Fraser-Liggett C."/>
            <person name="Slatko B."/>
            <person name="Blaxter M.L."/>
            <person name="Scott A.L."/>
        </authorList>
    </citation>
    <scope>NUCLEOTIDE SEQUENCE</scope>
    <source>
        <strain evidence="1 3">FR3</strain>
    </source>
</reference>
<reference evidence="1" key="2">
    <citation type="submission" date="2012-12" db="EMBL/GenBank/DDBJ databases">
        <authorList>
            <person name="Gao Y.W."/>
            <person name="Fan S.T."/>
            <person name="Sun H.T."/>
            <person name="Wang Z."/>
            <person name="Gao X.L."/>
            <person name="Li Y.G."/>
            <person name="Wang T.C."/>
            <person name="Zhang K."/>
            <person name="Xu W.W."/>
            <person name="Yu Z.J."/>
            <person name="Xia X.Z."/>
        </authorList>
    </citation>
    <scope>NUCLEOTIDE SEQUENCE</scope>
    <source>
        <strain evidence="1">FR3</strain>
    </source>
</reference>
<dbReference type="WBParaSite" id="Bm14144.1">
    <property type="protein sequence ID" value="Bm14144.1"/>
    <property type="gene ID" value="WBGene00234405"/>
</dbReference>
<dbReference type="GeneID" id="66057993"/>
<protein>
    <submittedName>
        <fullName evidence="1 4">Bm14144</fullName>
    </submittedName>
</protein>
<evidence type="ECO:0000313" key="4">
    <source>
        <dbReference type="WBParaSite" id="Bm14144.1"/>
    </source>
</evidence>
<evidence type="ECO:0000313" key="2">
    <source>
        <dbReference type="EMBL" id="VIO97589.1"/>
    </source>
</evidence>
<reference evidence="2" key="3">
    <citation type="submission" date="2019-04" db="EMBL/GenBank/DDBJ databases">
        <authorList>
            <person name="Howe K."/>
            <person name="Paulini M."/>
            <person name="Williams G."/>
        </authorList>
    </citation>
    <scope>NUCLEOTIDE SEQUENCE [LARGE SCALE GENOMIC DNA]</scope>
    <source>
        <strain evidence="2">FR3</strain>
    </source>
</reference>
<dbReference type="RefSeq" id="XP_042937164.1">
    <property type="nucleotide sequence ID" value="XM_043081230.1"/>
</dbReference>
<dbReference type="EMBL" id="LN856825">
    <property type="protein sequence ID" value="CDQ05389.1"/>
    <property type="molecule type" value="Genomic_DNA"/>
</dbReference>
<accession>A0A4E9FMM2</accession>
<evidence type="ECO:0000313" key="3">
    <source>
        <dbReference type="Proteomes" id="UP000006672"/>
    </source>
</evidence>
<reference evidence="4" key="4">
    <citation type="submission" date="2019-12" db="UniProtKB">
        <authorList>
            <consortium name="WormBaseParasite"/>
        </authorList>
    </citation>
    <scope>IDENTIFICATION</scope>
</reference>
<dbReference type="EMBL" id="CAAKNF010000195">
    <property type="protein sequence ID" value="VIO97589.1"/>
    <property type="molecule type" value="Genomic_DNA"/>
</dbReference>
<name>A0A0J9YAF7_BRUMA</name>
<dbReference type="Proteomes" id="UP000006672">
    <property type="component" value="Unassembled WGS sequence"/>
</dbReference>
<dbReference type="CTD" id="66057993"/>
<sequence>MPITGCIHTHTHTYIHIHTHTHTHIHTNIRTYTQTDTCNHIKLFGISLLIGIKGKGRF</sequence>
<dbReference type="WormBase" id="Bm14144">
    <property type="protein sequence ID" value="BM32418"/>
    <property type="gene ID" value="WBGene00234405"/>
</dbReference>
<gene>
    <name evidence="1 4 5" type="ORF">Bm14144</name>
    <name evidence="2" type="ORF">BM_BM14144</name>
    <name evidence="1" type="ORF">BM_Bm14144</name>
</gene>
<accession>A0A0J9YAF7</accession>
<evidence type="ECO:0000313" key="5">
    <source>
        <dbReference type="WormBase" id="Bm14144"/>
    </source>
</evidence>
<proteinExistence type="predicted"/>